<dbReference type="OrthoDB" id="9342495at2"/>
<dbReference type="RefSeq" id="WP_133444522.1">
    <property type="nucleotide sequence ID" value="NZ_SCWB01000019.1"/>
</dbReference>
<reference evidence="2 3" key="1">
    <citation type="submission" date="2019-01" db="EMBL/GenBank/DDBJ databases">
        <title>Draft genome sequences of the type strains of six Macrococcus species.</title>
        <authorList>
            <person name="Mazhar S."/>
            <person name="Altermann E."/>
            <person name="Hill C."/>
            <person name="Mcauliffe O."/>
        </authorList>
    </citation>
    <scope>NUCLEOTIDE SEQUENCE [LARGE SCALE GENOMIC DNA]</scope>
    <source>
        <strain evidence="2 3">CCM4815</strain>
    </source>
</reference>
<feature type="transmembrane region" description="Helical" evidence="1">
    <location>
        <begin position="53"/>
        <end position="76"/>
    </location>
</feature>
<protein>
    <submittedName>
        <fullName evidence="2">Short-chain fatty acid transporter</fullName>
    </submittedName>
</protein>
<dbReference type="EMBL" id="SCWB01000019">
    <property type="protein sequence ID" value="TDM07015.1"/>
    <property type="molecule type" value="Genomic_DNA"/>
</dbReference>
<evidence type="ECO:0000256" key="1">
    <source>
        <dbReference type="SAM" id="Phobius"/>
    </source>
</evidence>
<feature type="transmembrane region" description="Helical" evidence="1">
    <location>
        <begin position="241"/>
        <end position="260"/>
    </location>
</feature>
<feature type="transmembrane region" description="Helical" evidence="1">
    <location>
        <begin position="135"/>
        <end position="161"/>
    </location>
</feature>
<keyword evidence="1" id="KW-0472">Membrane</keyword>
<feature type="transmembrane region" description="Helical" evidence="1">
    <location>
        <begin position="20"/>
        <end position="41"/>
    </location>
</feature>
<evidence type="ECO:0000313" key="2">
    <source>
        <dbReference type="EMBL" id="TDM07015.1"/>
    </source>
</evidence>
<dbReference type="AlphaFoldDB" id="A0A4R6BSG9"/>
<keyword evidence="3" id="KW-1185">Reference proteome</keyword>
<accession>A0A4R6BSG9</accession>
<dbReference type="InterPro" id="IPR006160">
    <property type="entry name" value="SCFA_transpt_AtoE"/>
</dbReference>
<dbReference type="PANTHER" id="PTHR41983">
    <property type="entry name" value="SHORT-CHAIN FATTY ACID TRANSPORTER-RELATED"/>
    <property type="match status" value="1"/>
</dbReference>
<organism evidence="2 3">
    <name type="scientific">Macrococcus lamae</name>
    <dbReference type="NCBI Taxonomy" id="198484"/>
    <lineage>
        <taxon>Bacteria</taxon>
        <taxon>Bacillati</taxon>
        <taxon>Bacillota</taxon>
        <taxon>Bacilli</taxon>
        <taxon>Bacillales</taxon>
        <taxon>Staphylococcaceae</taxon>
        <taxon>Macrococcus</taxon>
    </lineage>
</organism>
<dbReference type="PANTHER" id="PTHR41983:SF2">
    <property type="entry name" value="SHORT-CHAIN FATTY ACID TRANSPORTER-RELATED"/>
    <property type="match status" value="1"/>
</dbReference>
<sequence length="438" mass="47835">MKTLTKYSTRLMEKWLPDPLIFVILLTAFIFLLGVFTTPASPVEMVSFFGTGFWGLLAFTAQMAMVLLTGHVLAMSSPFKKLLKRLAKLPKSAGQAIIMVSVVAAVACVINWGFGLVIGALFAKEMARTRDDVDYRLLIASAYSGFLVWHGGLSGSIPLTIATKGHPFEDKIGIIPITDTIFSLQNIITVLSLIIAIPILNYLMHPKKEDRFIVDSSVLDDTPSDRRLIPSTPSEKIENSMILSLVAALLGFSYVIWHFATKGFDLNLDIVNLIFLFAGFLLHKTPRNYIDATEEAVKGVAPILIQFPFYGGLMAMMTQSGIAGNISNLFVNISSQDTFQFLAFISAGIVNFFVPSGGGQWAVQAPIMIEAAHALHVPDAKMAMAIAWGDAWTNMIQPFWALPALAIAGLKAKDIMGYCLFVMIVSGIIISLAFLFIP</sequence>
<name>A0A4R6BSG9_9STAP</name>
<feature type="transmembrane region" description="Helical" evidence="1">
    <location>
        <begin position="181"/>
        <end position="203"/>
    </location>
</feature>
<feature type="transmembrane region" description="Helical" evidence="1">
    <location>
        <begin position="96"/>
        <end position="123"/>
    </location>
</feature>
<gene>
    <name evidence="2" type="ORF">ERX29_09910</name>
</gene>
<proteinExistence type="predicted"/>
<feature type="transmembrane region" description="Helical" evidence="1">
    <location>
        <begin position="266"/>
        <end position="282"/>
    </location>
</feature>
<comment type="caution">
    <text evidence="2">The sequence shown here is derived from an EMBL/GenBank/DDBJ whole genome shotgun (WGS) entry which is preliminary data.</text>
</comment>
<dbReference type="Proteomes" id="UP000294802">
    <property type="component" value="Unassembled WGS sequence"/>
</dbReference>
<dbReference type="Pfam" id="PF02667">
    <property type="entry name" value="SCFA_trans"/>
    <property type="match status" value="1"/>
</dbReference>
<keyword evidence="1" id="KW-1133">Transmembrane helix</keyword>
<dbReference type="GO" id="GO:0005886">
    <property type="term" value="C:plasma membrane"/>
    <property type="evidence" value="ECO:0007669"/>
    <property type="project" value="TreeGrafter"/>
</dbReference>
<keyword evidence="1" id="KW-0812">Transmembrane</keyword>
<feature type="transmembrane region" description="Helical" evidence="1">
    <location>
        <begin position="415"/>
        <end position="437"/>
    </location>
</feature>
<evidence type="ECO:0000313" key="3">
    <source>
        <dbReference type="Proteomes" id="UP000294802"/>
    </source>
</evidence>